<proteinExistence type="predicted"/>
<dbReference type="PATRIC" id="fig|44574.3.peg.3761"/>
<evidence type="ECO:0000313" key="2">
    <source>
        <dbReference type="EMBL" id="SDW00118.1"/>
    </source>
</evidence>
<dbReference type="Proteomes" id="UP000183454">
    <property type="component" value="Unassembled WGS sequence"/>
</dbReference>
<dbReference type="EMBL" id="FNNH01000001">
    <property type="protein sequence ID" value="SDW00118.1"/>
    <property type="molecule type" value="Genomic_DNA"/>
</dbReference>
<dbReference type="KEGG" id="nco:AAW31_15520"/>
<evidence type="ECO:0000313" key="4">
    <source>
        <dbReference type="Proteomes" id="UP000034156"/>
    </source>
</evidence>
<dbReference type="RefSeq" id="WP_046850920.1">
    <property type="nucleotide sequence ID" value="NZ_CP011451.1"/>
</dbReference>
<reference evidence="3 6" key="4">
    <citation type="submission" date="2019-07" db="EMBL/GenBank/DDBJ databases">
        <title>Active sludge and wastewater microbial communities from Klosterneuburg, Austria.</title>
        <authorList>
            <person name="Wagner M."/>
        </authorList>
    </citation>
    <scope>NUCLEOTIDE SEQUENCE [LARGE SCALE GENOMIC DNA]</scope>
    <source>
        <strain evidence="3 6">Nm2</strain>
    </source>
</reference>
<dbReference type="EMBL" id="VNHT01000007">
    <property type="protein sequence ID" value="TYP91895.1"/>
    <property type="molecule type" value="Genomic_DNA"/>
</dbReference>
<dbReference type="EMBL" id="CP011451">
    <property type="protein sequence ID" value="AKH38886.1"/>
    <property type="molecule type" value="Genomic_DNA"/>
</dbReference>
<sequence length="60" mass="6742">MSRQLFLKSLATLASGLILPEVANIQPSQTAWNTSQDFPLAGFMFYHSETLWPQFVIGQI</sequence>
<reference evidence="4" key="1">
    <citation type="submission" date="2015-05" db="EMBL/GenBank/DDBJ databases">
        <title>Draft genome of Nitrosomonas communis strain Nm2.</title>
        <authorList>
            <person name="Kozlowski J.A."/>
            <person name="Kits K.D."/>
            <person name="Stein L.Y."/>
        </authorList>
    </citation>
    <scope>NUCLEOTIDE SEQUENCE [LARGE SCALE GENOMIC DNA]</scope>
    <source>
        <strain evidence="4">Nm2</strain>
    </source>
</reference>
<name>A0A0F7KHA8_9PROT</name>
<evidence type="ECO:0000313" key="5">
    <source>
        <dbReference type="Proteomes" id="UP000183454"/>
    </source>
</evidence>
<evidence type="ECO:0000313" key="1">
    <source>
        <dbReference type="EMBL" id="AKH38886.1"/>
    </source>
</evidence>
<gene>
    <name evidence="1" type="ORF">AAW31_15520</name>
    <name evidence="3" type="ORF">BCL69_100756</name>
    <name evidence="2" type="ORF">SAMN05421882_1001135</name>
</gene>
<accession>A0A0F7KHA8</accession>
<organism evidence="1 4">
    <name type="scientific">Nitrosomonas communis</name>
    <dbReference type="NCBI Taxonomy" id="44574"/>
    <lineage>
        <taxon>Bacteria</taxon>
        <taxon>Pseudomonadati</taxon>
        <taxon>Pseudomonadota</taxon>
        <taxon>Betaproteobacteria</taxon>
        <taxon>Nitrosomonadales</taxon>
        <taxon>Nitrosomonadaceae</taxon>
        <taxon>Nitrosomonas</taxon>
    </lineage>
</organism>
<evidence type="ECO:0000313" key="6">
    <source>
        <dbReference type="Proteomes" id="UP000324176"/>
    </source>
</evidence>
<dbReference type="Proteomes" id="UP000034156">
    <property type="component" value="Chromosome"/>
</dbReference>
<reference evidence="1 4" key="2">
    <citation type="journal article" date="2016" name="Genome Announc.">
        <title>Genome Sequence of Nitrosomonas communis Strain Nm2, a Mesophilic Ammonia-Oxidizing Bacterium Isolated from Mediterranean Soil.</title>
        <authorList>
            <person name="Kozlowski J.A."/>
            <person name="Kits K.D."/>
            <person name="Stein L.Y."/>
        </authorList>
    </citation>
    <scope>NUCLEOTIDE SEQUENCE [LARGE SCALE GENOMIC DNA]</scope>
    <source>
        <strain evidence="1 4">Nm2</strain>
    </source>
</reference>
<keyword evidence="4" id="KW-1185">Reference proteome</keyword>
<reference evidence="2 5" key="3">
    <citation type="submission" date="2016-10" db="EMBL/GenBank/DDBJ databases">
        <authorList>
            <person name="de Groot N.N."/>
        </authorList>
    </citation>
    <scope>NUCLEOTIDE SEQUENCE [LARGE SCALE GENOMIC DNA]</scope>
    <source>
        <strain evidence="2 5">Nm110</strain>
    </source>
</reference>
<dbReference type="AlphaFoldDB" id="A0A0F7KHA8"/>
<dbReference type="Proteomes" id="UP000324176">
    <property type="component" value="Unassembled WGS sequence"/>
</dbReference>
<protein>
    <submittedName>
        <fullName evidence="1">Uncharacterized protein</fullName>
    </submittedName>
</protein>
<evidence type="ECO:0000313" key="3">
    <source>
        <dbReference type="EMBL" id="TYP91895.1"/>
    </source>
</evidence>
<dbReference type="OrthoDB" id="11873at914"/>